<feature type="coiled-coil region" evidence="1">
    <location>
        <begin position="22"/>
        <end position="74"/>
    </location>
</feature>
<proteinExistence type="predicted"/>
<evidence type="ECO:0000313" key="3">
    <source>
        <dbReference type="EMBL" id="PMD24943.1"/>
    </source>
</evidence>
<sequence length="327" mass="36742">MDRLQAAMGPKVAAVAADKLWQFQLRKENKALLEQLQENERRRQLDASEAERKLKDSADRIIALEARLSEVERENFRDDQARKEFMKADAAFKADFKNFLEGRLSEVELLNILGGPSATASATAPSSSRVGPPGNMPSSRSATSHQLNPVTILPCPRDQGIAESNNMLNHQIQKTPRTRSKPTLARRPMTRSRNRSTDSPVETRAEVPSRTEAFKIPRIAQGTNHIKTYYDNANEVFKGLDMNDAQLEVDFVSAFISGITDPKISNRLVSELQRAHPSRTKKDGRIEVLCDWDDVTEGLRKAGLLSLRKEISRRKHRILGDLSDLGF</sequence>
<feature type="region of interest" description="Disordered" evidence="2">
    <location>
        <begin position="117"/>
        <end position="208"/>
    </location>
</feature>
<feature type="compositionally biased region" description="Low complexity" evidence="2">
    <location>
        <begin position="117"/>
        <end position="128"/>
    </location>
</feature>
<protein>
    <submittedName>
        <fullName evidence="3">Uncharacterized protein</fullName>
    </submittedName>
</protein>
<keyword evidence="1" id="KW-0175">Coiled coil</keyword>
<dbReference type="Proteomes" id="UP000235672">
    <property type="component" value="Unassembled WGS sequence"/>
</dbReference>
<keyword evidence="4" id="KW-1185">Reference proteome</keyword>
<dbReference type="EMBL" id="KZ613471">
    <property type="protein sequence ID" value="PMD24943.1"/>
    <property type="molecule type" value="Genomic_DNA"/>
</dbReference>
<accession>A0A2J6QFA0</accession>
<evidence type="ECO:0000313" key="4">
    <source>
        <dbReference type="Proteomes" id="UP000235672"/>
    </source>
</evidence>
<name>A0A2J6QFA0_9HELO</name>
<evidence type="ECO:0000256" key="2">
    <source>
        <dbReference type="SAM" id="MobiDB-lite"/>
    </source>
</evidence>
<evidence type="ECO:0000256" key="1">
    <source>
        <dbReference type="SAM" id="Coils"/>
    </source>
</evidence>
<reference evidence="3 4" key="1">
    <citation type="submission" date="2016-05" db="EMBL/GenBank/DDBJ databases">
        <title>A degradative enzymes factory behind the ericoid mycorrhizal symbiosis.</title>
        <authorList>
            <consortium name="DOE Joint Genome Institute"/>
            <person name="Martino E."/>
            <person name="Morin E."/>
            <person name="Grelet G."/>
            <person name="Kuo A."/>
            <person name="Kohler A."/>
            <person name="Daghino S."/>
            <person name="Barry K."/>
            <person name="Choi C."/>
            <person name="Cichocki N."/>
            <person name="Clum A."/>
            <person name="Copeland A."/>
            <person name="Hainaut M."/>
            <person name="Haridas S."/>
            <person name="Labutti K."/>
            <person name="Lindquist E."/>
            <person name="Lipzen A."/>
            <person name="Khouja H.-R."/>
            <person name="Murat C."/>
            <person name="Ohm R."/>
            <person name="Olson A."/>
            <person name="Spatafora J."/>
            <person name="Veneault-Fourrey C."/>
            <person name="Henrissat B."/>
            <person name="Grigoriev I."/>
            <person name="Martin F."/>
            <person name="Perotto S."/>
        </authorList>
    </citation>
    <scope>NUCLEOTIDE SEQUENCE [LARGE SCALE GENOMIC DNA]</scope>
    <source>
        <strain evidence="3 4">UAMH 7357</strain>
    </source>
</reference>
<gene>
    <name evidence="3" type="ORF">NA56DRAFT_655920</name>
</gene>
<dbReference type="OrthoDB" id="3530645at2759"/>
<feature type="compositionally biased region" description="Polar residues" evidence="2">
    <location>
        <begin position="162"/>
        <end position="175"/>
    </location>
</feature>
<dbReference type="AlphaFoldDB" id="A0A2J6QFA0"/>
<feature type="compositionally biased region" description="Polar residues" evidence="2">
    <location>
        <begin position="136"/>
        <end position="149"/>
    </location>
</feature>
<organism evidence="3 4">
    <name type="scientific">Hyaloscypha hepaticicola</name>
    <dbReference type="NCBI Taxonomy" id="2082293"/>
    <lineage>
        <taxon>Eukaryota</taxon>
        <taxon>Fungi</taxon>
        <taxon>Dikarya</taxon>
        <taxon>Ascomycota</taxon>
        <taxon>Pezizomycotina</taxon>
        <taxon>Leotiomycetes</taxon>
        <taxon>Helotiales</taxon>
        <taxon>Hyaloscyphaceae</taxon>
        <taxon>Hyaloscypha</taxon>
    </lineage>
</organism>